<dbReference type="PROSITE" id="PS51257">
    <property type="entry name" value="PROKAR_LIPOPROTEIN"/>
    <property type="match status" value="1"/>
</dbReference>
<dbReference type="NCBIfam" id="TIGR01558">
    <property type="entry name" value="sm_term_P27"/>
    <property type="match status" value="1"/>
</dbReference>
<gene>
    <name evidence="1" type="ORF">LRLP16767_LRPG3B_00308</name>
</gene>
<dbReference type="AlphaFoldDB" id="A0A0U5K8P0"/>
<name>A0A0U5K8P0_LIMRT</name>
<organism evidence="1">
    <name type="scientific">Limosilactobacillus reuteri</name>
    <name type="common">Lactobacillus reuteri</name>
    <dbReference type="NCBI Taxonomy" id="1598"/>
    <lineage>
        <taxon>Bacteria</taxon>
        <taxon>Bacillati</taxon>
        <taxon>Bacillota</taxon>
        <taxon>Bacilli</taxon>
        <taxon>Lactobacillales</taxon>
        <taxon>Lactobacillaceae</taxon>
        <taxon>Limosilactobacillus</taxon>
    </lineage>
</organism>
<sequence length="151" mass="16803">MAKKVYYQQNNGHLPATPPHYLGTLASACWRKIVPFLEATGRVERIDIGLVEQYCANYEIYRNAYQDIQENGIQAKIFSSLQDSSGKVIGKDFTGFRKNPAVATMKDALNQLNSVGVQLGLSPKGRQELMQIASHKEEKSMAEQLKEAGIV</sequence>
<protein>
    <submittedName>
        <fullName evidence="1">Phage terminase small subunit</fullName>
    </submittedName>
</protein>
<proteinExistence type="predicted"/>
<reference evidence="1" key="1">
    <citation type="submission" date="2015-10" db="EMBL/GenBank/DDBJ databases">
        <authorList>
            <person name="Gilbert D.G."/>
        </authorList>
    </citation>
    <scope>NUCLEOTIDE SEQUENCE</scope>
    <source>
        <strain evidence="1">Pg-3b</strain>
    </source>
</reference>
<accession>A0A0U5K8P0</accession>
<dbReference type="EMBL" id="LN887216">
    <property type="protein sequence ID" value="CUR36516.1"/>
    <property type="molecule type" value="Genomic_DNA"/>
</dbReference>
<dbReference type="InterPro" id="IPR006448">
    <property type="entry name" value="Phage_term_ssu_P27"/>
</dbReference>
<dbReference type="RefSeq" id="WP_016497249.1">
    <property type="nucleotide sequence ID" value="NZ_CAKMAY010000011.1"/>
</dbReference>
<dbReference type="Pfam" id="PF05119">
    <property type="entry name" value="Terminase_4"/>
    <property type="match status" value="1"/>
</dbReference>
<evidence type="ECO:0000313" key="1">
    <source>
        <dbReference type="EMBL" id="CUR36516.1"/>
    </source>
</evidence>